<dbReference type="EMBL" id="WMBE01000001">
    <property type="protein sequence ID" value="MDG0866118.1"/>
    <property type="molecule type" value="Genomic_DNA"/>
</dbReference>
<dbReference type="InterPro" id="IPR001041">
    <property type="entry name" value="2Fe-2S_ferredoxin-type"/>
</dbReference>
<comment type="cofactor">
    <cofactor evidence="11">
        <name>[4Fe-4S] cluster</name>
        <dbReference type="ChEBI" id="CHEBI:49883"/>
    </cofactor>
    <text evidence="11">Binds 1 [4Fe-4S] cluster.</text>
</comment>
<dbReference type="InterPro" id="IPR025192">
    <property type="entry name" value="Succ_DH/fum_Rdtase_N"/>
</dbReference>
<dbReference type="GO" id="GO:0006099">
    <property type="term" value="P:tricarboxylic acid cycle"/>
    <property type="evidence" value="ECO:0007669"/>
    <property type="project" value="UniProtKB-KW"/>
</dbReference>
<dbReference type="FunFam" id="1.10.1060.10:FF:000003">
    <property type="entry name" value="Succinate dehydrogenase iron-sulfur subunit"/>
    <property type="match status" value="1"/>
</dbReference>
<evidence type="ECO:0000256" key="3">
    <source>
        <dbReference type="ARBA" id="ARBA00022485"/>
    </source>
</evidence>
<evidence type="ECO:0000256" key="12">
    <source>
        <dbReference type="SAM" id="MobiDB-lite"/>
    </source>
</evidence>
<keyword evidence="4" id="KW-0816">Tricarboxylic acid cycle</keyword>
<dbReference type="InterPro" id="IPR012675">
    <property type="entry name" value="Beta-grasp_dom_sf"/>
</dbReference>
<dbReference type="GO" id="GO:0046872">
    <property type="term" value="F:metal ion binding"/>
    <property type="evidence" value="ECO:0007669"/>
    <property type="project" value="UniProtKB-KW"/>
</dbReference>
<proteinExistence type="inferred from homology"/>
<dbReference type="Proteomes" id="UP001219901">
    <property type="component" value="Chromosome"/>
</dbReference>
<comment type="pathway">
    <text evidence="1">Carbohydrate metabolism; tricarboxylic acid cycle.</text>
</comment>
<evidence type="ECO:0000256" key="7">
    <source>
        <dbReference type="ARBA" id="ARBA00023002"/>
    </source>
</evidence>
<dbReference type="EC" id="1.3.5.1" evidence="11"/>
<dbReference type="PROSITE" id="PS51379">
    <property type="entry name" value="4FE4S_FER_2"/>
    <property type="match status" value="1"/>
</dbReference>
<dbReference type="NCBIfam" id="NF004616">
    <property type="entry name" value="PRK05950.1"/>
    <property type="match status" value="1"/>
</dbReference>
<dbReference type="CDD" id="cd00207">
    <property type="entry name" value="fer2"/>
    <property type="match status" value="1"/>
</dbReference>
<evidence type="ECO:0000256" key="6">
    <source>
        <dbReference type="ARBA" id="ARBA00022723"/>
    </source>
</evidence>
<dbReference type="Pfam" id="PF13085">
    <property type="entry name" value="Fer2_3"/>
    <property type="match status" value="1"/>
</dbReference>
<dbReference type="GO" id="GO:0009055">
    <property type="term" value="F:electron transfer activity"/>
    <property type="evidence" value="ECO:0007669"/>
    <property type="project" value="InterPro"/>
</dbReference>
<keyword evidence="8 11" id="KW-0408">Iron</keyword>
<dbReference type="SUPFAM" id="SSF54292">
    <property type="entry name" value="2Fe-2S ferredoxin-like"/>
    <property type="match status" value="1"/>
</dbReference>
<gene>
    <name evidence="16" type="primary">sdhB</name>
    <name evidence="15" type="ORF">GKO46_03420</name>
    <name evidence="16" type="ORF">GKO48_05840</name>
</gene>
<feature type="domain" description="2Fe-2S ferredoxin-type" evidence="13">
    <location>
        <begin position="9"/>
        <end position="105"/>
    </location>
</feature>
<evidence type="ECO:0000256" key="2">
    <source>
        <dbReference type="ARBA" id="ARBA00009433"/>
    </source>
</evidence>
<dbReference type="NCBIfam" id="TIGR00384">
    <property type="entry name" value="dhsB"/>
    <property type="match status" value="1"/>
</dbReference>
<feature type="compositionally biased region" description="Basic and acidic residues" evidence="12">
    <location>
        <begin position="307"/>
        <end position="326"/>
    </location>
</feature>
<evidence type="ECO:0000256" key="11">
    <source>
        <dbReference type="RuleBase" id="RU361237"/>
    </source>
</evidence>
<evidence type="ECO:0000256" key="8">
    <source>
        <dbReference type="ARBA" id="ARBA00023004"/>
    </source>
</evidence>
<dbReference type="AlphaFoldDB" id="A0AAJ6CSD9"/>
<dbReference type="GO" id="GO:0051538">
    <property type="term" value="F:3 iron, 4 sulfur cluster binding"/>
    <property type="evidence" value="ECO:0007669"/>
    <property type="project" value="UniProtKB-KW"/>
</dbReference>
<dbReference type="InterPro" id="IPR017900">
    <property type="entry name" value="4Fe4S_Fe_S_CS"/>
</dbReference>
<dbReference type="GO" id="GO:0022904">
    <property type="term" value="P:respiratory electron transport chain"/>
    <property type="evidence" value="ECO:0007669"/>
    <property type="project" value="TreeGrafter"/>
</dbReference>
<evidence type="ECO:0000256" key="4">
    <source>
        <dbReference type="ARBA" id="ARBA00022532"/>
    </source>
</evidence>
<dbReference type="SUPFAM" id="SSF46548">
    <property type="entry name" value="alpha-helical ferredoxin"/>
    <property type="match status" value="1"/>
</dbReference>
<keyword evidence="5 11" id="KW-0001">2Fe-2S</keyword>
<dbReference type="Proteomes" id="UP001321249">
    <property type="component" value="Unassembled WGS sequence"/>
</dbReference>
<reference evidence="16" key="2">
    <citation type="journal article" date="2023" name="Nat. Commun.">
        <title>Cultivation of marine bacteria of the SAR202 clade.</title>
        <authorList>
            <person name="Lim Y."/>
            <person name="Seo J.H."/>
            <person name="Giovannoni S.J."/>
            <person name="Kang I."/>
            <person name="Cho J.C."/>
        </authorList>
    </citation>
    <scope>NUCLEOTIDE SEQUENCE</scope>
    <source>
        <strain evidence="16">JH1073</strain>
    </source>
</reference>
<evidence type="ECO:0000256" key="10">
    <source>
        <dbReference type="ARBA" id="ARBA00023291"/>
    </source>
</evidence>
<keyword evidence="10 11" id="KW-0003">3Fe-4S</keyword>
<reference evidence="17" key="3">
    <citation type="submission" date="2023-06" db="EMBL/GenBank/DDBJ databases">
        <title>Pangenomics reveal diversification of enzyme families and niche specialization in globally abundant SAR202 bacteria.</title>
        <authorList>
            <person name="Saw J.H.W."/>
        </authorList>
    </citation>
    <scope>NUCLEOTIDE SEQUENCE [LARGE SCALE GENOMIC DNA]</scope>
    <source>
        <strain evidence="17">JH1073</strain>
    </source>
</reference>
<dbReference type="PROSITE" id="PS00198">
    <property type="entry name" value="4FE4S_FER_1"/>
    <property type="match status" value="1"/>
</dbReference>
<organism evidence="16 17">
    <name type="scientific">Candidatus Lucifugimonas marina</name>
    <dbReference type="NCBI Taxonomy" id="3038979"/>
    <lineage>
        <taxon>Bacteria</taxon>
        <taxon>Bacillati</taxon>
        <taxon>Chloroflexota</taxon>
        <taxon>Dehalococcoidia</taxon>
        <taxon>SAR202 cluster</taxon>
        <taxon>Candidatus Lucifugimonadales</taxon>
        <taxon>Candidatus Lucifugimonadaceae</taxon>
        <taxon>Candidatus Lucifugimonas</taxon>
    </lineage>
</organism>
<dbReference type="InterPro" id="IPR036010">
    <property type="entry name" value="2Fe-2S_ferredoxin-like_sf"/>
</dbReference>
<keyword evidence="9 11" id="KW-0411">Iron-sulfur</keyword>
<dbReference type="PANTHER" id="PTHR11921">
    <property type="entry name" value="SUCCINATE DEHYDROGENASE IRON-SULFUR PROTEIN"/>
    <property type="match status" value="1"/>
</dbReference>
<dbReference type="InterPro" id="IPR004489">
    <property type="entry name" value="Succ_DH/fum_Rdtase_Fe-S"/>
</dbReference>
<name>A0AAJ6CSD9_9CHLR</name>
<dbReference type="GO" id="GO:0008177">
    <property type="term" value="F:succinate dehydrogenase (quinone) activity"/>
    <property type="evidence" value="ECO:0007669"/>
    <property type="project" value="UniProtKB-EC"/>
</dbReference>
<dbReference type="Gene3D" id="1.10.1060.10">
    <property type="entry name" value="Alpha-helical ferredoxin"/>
    <property type="match status" value="1"/>
</dbReference>
<dbReference type="InterPro" id="IPR009051">
    <property type="entry name" value="Helical_ferredxn"/>
</dbReference>
<comment type="cofactor">
    <cofactor evidence="11">
        <name>[3Fe-4S] cluster</name>
        <dbReference type="ChEBI" id="CHEBI:21137"/>
    </cofactor>
    <text evidence="11">Binds 1 [3Fe-4S] cluster.</text>
</comment>
<keyword evidence="17" id="KW-1185">Reference proteome</keyword>
<keyword evidence="7 16" id="KW-0560">Oxidoreductase</keyword>
<dbReference type="PROSITE" id="PS51085">
    <property type="entry name" value="2FE2S_FER_2"/>
    <property type="match status" value="1"/>
</dbReference>
<accession>A0AAJ6CSD9</accession>
<dbReference type="PANTHER" id="PTHR11921:SF29">
    <property type="entry name" value="SUCCINATE DEHYDROGENASE [UBIQUINONE] IRON-SULFUR SUBUNIT, MITOCHONDRIAL"/>
    <property type="match status" value="1"/>
</dbReference>
<keyword evidence="3 11" id="KW-0004">4Fe-4S</keyword>
<comment type="cofactor">
    <cofactor evidence="11">
        <name>[2Fe-2S] cluster</name>
        <dbReference type="ChEBI" id="CHEBI:190135"/>
    </cofactor>
    <text evidence="11">Binds 1 [2Fe-2S] cluster.</text>
</comment>
<dbReference type="Pfam" id="PF13183">
    <property type="entry name" value="Fer4_8"/>
    <property type="match status" value="1"/>
</dbReference>
<dbReference type="InterPro" id="IPR050573">
    <property type="entry name" value="SDH/FRD_Iron-Sulfur"/>
</dbReference>
<feature type="region of interest" description="Disordered" evidence="12">
    <location>
        <begin position="301"/>
        <end position="326"/>
    </location>
</feature>
<evidence type="ECO:0000259" key="14">
    <source>
        <dbReference type="PROSITE" id="PS51379"/>
    </source>
</evidence>
<dbReference type="Gene3D" id="3.10.20.30">
    <property type="match status" value="1"/>
</dbReference>
<comment type="catalytic activity">
    <reaction evidence="11">
        <text>a menaquinone + succinate = a menaquinol + fumarate</text>
        <dbReference type="Rhea" id="RHEA:27834"/>
        <dbReference type="Rhea" id="RHEA-COMP:9537"/>
        <dbReference type="Rhea" id="RHEA-COMP:9539"/>
        <dbReference type="ChEBI" id="CHEBI:16374"/>
        <dbReference type="ChEBI" id="CHEBI:18151"/>
        <dbReference type="ChEBI" id="CHEBI:29806"/>
        <dbReference type="ChEBI" id="CHEBI:30031"/>
        <dbReference type="EC" id="1.3.5.1"/>
    </reaction>
</comment>
<evidence type="ECO:0000256" key="5">
    <source>
        <dbReference type="ARBA" id="ARBA00022714"/>
    </source>
</evidence>
<comment type="similarity">
    <text evidence="2 11">Belongs to the succinate dehydrogenase/fumarate reductase iron-sulfur protein family.</text>
</comment>
<evidence type="ECO:0000256" key="1">
    <source>
        <dbReference type="ARBA" id="ARBA00005163"/>
    </source>
</evidence>
<dbReference type="InterPro" id="IPR017896">
    <property type="entry name" value="4Fe4S_Fe-S-bd"/>
</dbReference>
<evidence type="ECO:0000313" key="15">
    <source>
        <dbReference type="EMBL" id="MDG0866118.1"/>
    </source>
</evidence>
<evidence type="ECO:0000313" key="18">
    <source>
        <dbReference type="Proteomes" id="UP001321249"/>
    </source>
</evidence>
<evidence type="ECO:0000256" key="9">
    <source>
        <dbReference type="ARBA" id="ARBA00023014"/>
    </source>
</evidence>
<dbReference type="GO" id="GO:0051539">
    <property type="term" value="F:4 iron, 4 sulfur cluster binding"/>
    <property type="evidence" value="ECO:0007669"/>
    <property type="project" value="UniProtKB-KW"/>
</dbReference>
<feature type="domain" description="4Fe-4S ferredoxin-type" evidence="14">
    <location>
        <begin position="200"/>
        <end position="233"/>
    </location>
</feature>
<reference evidence="17 18" key="1">
    <citation type="submission" date="2019-11" db="EMBL/GenBank/DDBJ databases">
        <authorList>
            <person name="Cho J.-C."/>
        </authorList>
    </citation>
    <scope>NUCLEOTIDE SEQUENCE [LARGE SCALE GENOMIC DNA]</scope>
    <source>
        <strain evidence="16 17">JH1073</strain>
        <strain evidence="15 18">JH702</strain>
    </source>
</reference>
<sequence length="326" mass="36237">MPETTPTTMHVKLKIKRFDPAEAGGKTWWQEYEVDVHPDSTVLDSLIEVREQNDGTLALRCACRASICGSCGMKVNGSAKLVCKTRVVDVAPNGEQLTIEPMGNQHVVKDLVISLDSFFSQINRVEPFLQPSFVPEQGEYTASNDSMENLLTSMNCIMCGCCVSDCTVLEVDANFIGPAALAKAWRFTEDPRDSKRDERLKNLNDEDGGMWDCTRCMKCVEVCPKGVAPMDRIMELREAAIEAGNTNTSGYRHTESFYNSVKKNGRLDETRLAIDSAGWTNIPRLLDLAPIGIAAMRKGKLPPLMPHKSEDHKKVKDLYKSVEDEA</sequence>
<evidence type="ECO:0000313" key="16">
    <source>
        <dbReference type="EMBL" id="WFG39158.1"/>
    </source>
</evidence>
<keyword evidence="6 11" id="KW-0479">Metal-binding</keyword>
<evidence type="ECO:0000259" key="13">
    <source>
        <dbReference type="PROSITE" id="PS51085"/>
    </source>
</evidence>
<protein>
    <recommendedName>
        <fullName evidence="11">Fumarate reductase iron-sulfur subunit</fullName>
        <ecNumber evidence="11">1.3.5.1</ecNumber>
    </recommendedName>
</protein>
<dbReference type="GO" id="GO:0051537">
    <property type="term" value="F:2 iron, 2 sulfur cluster binding"/>
    <property type="evidence" value="ECO:0007669"/>
    <property type="project" value="UniProtKB-KW"/>
</dbReference>
<dbReference type="RefSeq" id="WP_342822571.1">
    <property type="nucleotide sequence ID" value="NZ_CP046146.1"/>
</dbReference>
<evidence type="ECO:0000313" key="17">
    <source>
        <dbReference type="Proteomes" id="UP001219901"/>
    </source>
</evidence>
<dbReference type="EMBL" id="CP046147">
    <property type="protein sequence ID" value="WFG39158.1"/>
    <property type="molecule type" value="Genomic_DNA"/>
</dbReference>